<name>A0ABV8MT75_9NEIS</name>
<feature type="signal peptide" evidence="1">
    <location>
        <begin position="1"/>
        <end position="20"/>
    </location>
</feature>
<protein>
    <recommendedName>
        <fullName evidence="4">DUF4142 domain-containing protein</fullName>
    </recommendedName>
</protein>
<feature type="chain" id="PRO_5046713124" description="DUF4142 domain-containing protein" evidence="1">
    <location>
        <begin position="21"/>
        <end position="197"/>
    </location>
</feature>
<evidence type="ECO:0000313" key="3">
    <source>
        <dbReference type="Proteomes" id="UP001595791"/>
    </source>
</evidence>
<keyword evidence="3" id="KW-1185">Reference proteome</keyword>
<proteinExistence type="predicted"/>
<evidence type="ECO:0000256" key="1">
    <source>
        <dbReference type="SAM" id="SignalP"/>
    </source>
</evidence>
<dbReference type="RefSeq" id="WP_378167463.1">
    <property type="nucleotide sequence ID" value="NZ_JBHSBU010000001.1"/>
</dbReference>
<evidence type="ECO:0008006" key="4">
    <source>
        <dbReference type="Google" id="ProtNLM"/>
    </source>
</evidence>
<sequence length="197" mass="21731">MPLTARTLLALSLALPATYAADTAKEPAKAPFPAESKVAFDVALHAWQFEQVRDMAELMDKTCRQHASTAVSSQASAEKQAMIDVLEKQYPGIQSRIKDIRSHTPDNINALIASQSRGMFDPFKEFLAKMANDKQLSDKMCTEFAASWKKDTVAANDLFGLSPQQFSQMHTIDMADFRSKVVKIDLPTALPGKKAKP</sequence>
<keyword evidence="1" id="KW-0732">Signal</keyword>
<comment type="caution">
    <text evidence="2">The sequence shown here is derived from an EMBL/GenBank/DDBJ whole genome shotgun (WGS) entry which is preliminary data.</text>
</comment>
<accession>A0ABV8MT75</accession>
<dbReference type="Proteomes" id="UP001595791">
    <property type="component" value="Unassembled WGS sequence"/>
</dbReference>
<dbReference type="EMBL" id="JBHSBU010000001">
    <property type="protein sequence ID" value="MFC4161478.1"/>
    <property type="molecule type" value="Genomic_DNA"/>
</dbReference>
<evidence type="ECO:0000313" key="2">
    <source>
        <dbReference type="EMBL" id="MFC4161478.1"/>
    </source>
</evidence>
<gene>
    <name evidence="2" type="ORF">ACFOW7_19250</name>
</gene>
<organism evidence="2 3">
    <name type="scientific">Chitinimonas lacunae</name>
    <dbReference type="NCBI Taxonomy" id="1963018"/>
    <lineage>
        <taxon>Bacteria</taxon>
        <taxon>Pseudomonadati</taxon>
        <taxon>Pseudomonadota</taxon>
        <taxon>Betaproteobacteria</taxon>
        <taxon>Neisseriales</taxon>
        <taxon>Chitinibacteraceae</taxon>
        <taxon>Chitinimonas</taxon>
    </lineage>
</organism>
<reference evidence="3" key="1">
    <citation type="journal article" date="2019" name="Int. J. Syst. Evol. Microbiol.">
        <title>The Global Catalogue of Microorganisms (GCM) 10K type strain sequencing project: providing services to taxonomists for standard genome sequencing and annotation.</title>
        <authorList>
            <consortium name="The Broad Institute Genomics Platform"/>
            <consortium name="The Broad Institute Genome Sequencing Center for Infectious Disease"/>
            <person name="Wu L."/>
            <person name="Ma J."/>
        </authorList>
    </citation>
    <scope>NUCLEOTIDE SEQUENCE [LARGE SCALE GENOMIC DNA]</scope>
    <source>
        <strain evidence="3">LMG 29894</strain>
    </source>
</reference>